<dbReference type="Gene3D" id="2.80.10.50">
    <property type="match status" value="3"/>
</dbReference>
<proteinExistence type="inferred from homology"/>
<dbReference type="Proteomes" id="UP000632740">
    <property type="component" value="Unassembled WGS sequence"/>
</dbReference>
<dbReference type="InterPro" id="IPR012334">
    <property type="entry name" value="Pectin_lyas_fold"/>
</dbReference>
<dbReference type="InterPro" id="IPR045032">
    <property type="entry name" value="PEL"/>
</dbReference>
<comment type="similarity">
    <text evidence="2">Belongs to the polysaccharide lyase 1 family.</text>
</comment>
<feature type="domain" description="Ricin B lectin" evidence="5">
    <location>
        <begin position="43"/>
        <end position="180"/>
    </location>
</feature>
<dbReference type="PANTHER" id="PTHR31683">
    <property type="entry name" value="PECTATE LYASE 18-RELATED"/>
    <property type="match status" value="1"/>
</dbReference>
<evidence type="ECO:0000256" key="1">
    <source>
        <dbReference type="ARBA" id="ARBA00023239"/>
    </source>
</evidence>
<evidence type="ECO:0000313" key="8">
    <source>
        <dbReference type="Proteomes" id="UP000632740"/>
    </source>
</evidence>
<name>A0A919P2K4_9CELL</name>
<dbReference type="EMBL" id="BONK01000010">
    <property type="protein sequence ID" value="GIG22152.1"/>
    <property type="molecule type" value="Genomic_DNA"/>
</dbReference>
<sequence length="476" mass="50332">MRIRTITGTARSLWAATAAGVALAAGIVGLTALPASAASVDTGAYYVLVNRQSGKAMEVANWSTADGGVIQQWTRNDGNWQQWKFVDSGSGWYRLQNRHSGKVLDLWGWSTADGGEFRQYTDSNGWNQQFKLVDSEGGRVRLVNRHSGKLVTVTDRSTADGATVTQLTDNNQYNQQWELVKLGSSPEPTSNPTSAPSTGLVGWASQNGGTTGGGSASVTTVTSASALTSAASGTTAKVVRVSGTISCSGMLTIGSNKTIEGASGSKIVGCGLNVKSAKNVILRNLTFDGWDDDAINVETSTNVWIDHNTFGTGYDGSADIKRASDYVTVSWNRFNGQNKNSLVGHSDDNGSQDRGHLRVTYHHNWFNGTTQRNPRVRFGNPVHVYNNLYSSVKSYGVASTEEAGVLVEGNYFENTPDTYHLGEGSSSAGSLVARNNTFVGSTAGQTGGSVASIPYSYSLDSSSQVKSIVSAGAGAR</sequence>
<dbReference type="Pfam" id="PF00544">
    <property type="entry name" value="Pectate_lyase_4"/>
    <property type="match status" value="1"/>
</dbReference>
<dbReference type="GO" id="GO:0000272">
    <property type="term" value="P:polysaccharide catabolic process"/>
    <property type="evidence" value="ECO:0007669"/>
    <property type="project" value="UniProtKB-KW"/>
</dbReference>
<dbReference type="InterPro" id="IPR000772">
    <property type="entry name" value="Ricin_B_lectin"/>
</dbReference>
<feature type="region of interest" description="Disordered" evidence="3">
    <location>
        <begin position="183"/>
        <end position="216"/>
    </location>
</feature>
<accession>A0A919P2K4</accession>
<comment type="caution">
    <text evidence="7">The sequence shown here is derived from an EMBL/GenBank/DDBJ whole genome shotgun (WGS) entry which is preliminary data.</text>
</comment>
<dbReference type="GO" id="GO:0005576">
    <property type="term" value="C:extracellular region"/>
    <property type="evidence" value="ECO:0007669"/>
    <property type="project" value="UniProtKB-SubCell"/>
</dbReference>
<keyword evidence="2" id="KW-0964">Secreted</keyword>
<evidence type="ECO:0000256" key="2">
    <source>
        <dbReference type="RuleBase" id="RU361173"/>
    </source>
</evidence>
<comment type="subcellular location">
    <subcellularLocation>
        <location evidence="2">Secreted</location>
    </subcellularLocation>
</comment>
<dbReference type="InterPro" id="IPR002022">
    <property type="entry name" value="Pec_lyase"/>
</dbReference>
<organism evidence="7 8">
    <name type="scientific">Cellulomonas chitinilytica</name>
    <dbReference type="NCBI Taxonomy" id="398759"/>
    <lineage>
        <taxon>Bacteria</taxon>
        <taxon>Bacillati</taxon>
        <taxon>Actinomycetota</taxon>
        <taxon>Actinomycetes</taxon>
        <taxon>Micrococcales</taxon>
        <taxon>Cellulomonadaceae</taxon>
        <taxon>Cellulomonas</taxon>
    </lineage>
</organism>
<keyword evidence="8" id="KW-1185">Reference proteome</keyword>
<keyword evidence="2" id="KW-0119">Carbohydrate metabolism</keyword>
<evidence type="ECO:0000256" key="3">
    <source>
        <dbReference type="SAM" id="MobiDB-lite"/>
    </source>
</evidence>
<reference evidence="7" key="1">
    <citation type="submission" date="2021-01" db="EMBL/GenBank/DDBJ databases">
        <title>Whole genome shotgun sequence of Cellulomonas chitinilytica NBRC 110799.</title>
        <authorList>
            <person name="Komaki H."/>
            <person name="Tamura T."/>
        </authorList>
    </citation>
    <scope>NUCLEOTIDE SEQUENCE</scope>
    <source>
        <strain evidence="7">NBRC 110799</strain>
    </source>
</reference>
<dbReference type="SMART" id="SM00656">
    <property type="entry name" value="Amb_all"/>
    <property type="match status" value="1"/>
</dbReference>
<dbReference type="Pfam" id="PF14200">
    <property type="entry name" value="RicinB_lectin_2"/>
    <property type="match status" value="2"/>
</dbReference>
<dbReference type="AlphaFoldDB" id="A0A919P2K4"/>
<feature type="chain" id="PRO_5037780870" evidence="4">
    <location>
        <begin position="38"/>
        <end position="476"/>
    </location>
</feature>
<dbReference type="InterPro" id="IPR011050">
    <property type="entry name" value="Pectin_lyase_fold/virulence"/>
</dbReference>
<keyword evidence="4" id="KW-0732">Signal</keyword>
<dbReference type="InterPro" id="IPR035992">
    <property type="entry name" value="Ricin_B-like_lectins"/>
</dbReference>
<keyword evidence="2" id="KW-0624">Polysaccharide degradation</keyword>
<gene>
    <name evidence="7" type="primary">abfA_3</name>
    <name evidence="7" type="ORF">Cch01nite_28760</name>
</gene>
<protein>
    <submittedName>
        <fullName evidence="7">Alpha-N-arabinofuranosidase</fullName>
    </submittedName>
</protein>
<dbReference type="PROSITE" id="PS50231">
    <property type="entry name" value="RICIN_B_LECTIN"/>
    <property type="match status" value="1"/>
</dbReference>
<feature type="domain" description="Pectate lyase" evidence="6">
    <location>
        <begin position="214"/>
        <end position="418"/>
    </location>
</feature>
<dbReference type="RefSeq" id="WP_203756305.1">
    <property type="nucleotide sequence ID" value="NZ_BONK01000010.1"/>
</dbReference>
<dbReference type="GO" id="GO:0030570">
    <property type="term" value="F:pectate lyase activity"/>
    <property type="evidence" value="ECO:0007669"/>
    <property type="project" value="InterPro"/>
</dbReference>
<keyword evidence="1 2" id="KW-0456">Lyase</keyword>
<dbReference type="SUPFAM" id="SSF50370">
    <property type="entry name" value="Ricin B-like lectins"/>
    <property type="match status" value="1"/>
</dbReference>
<evidence type="ECO:0000259" key="5">
    <source>
        <dbReference type="SMART" id="SM00458"/>
    </source>
</evidence>
<dbReference type="PANTHER" id="PTHR31683:SF18">
    <property type="entry name" value="PECTATE LYASE 21-RELATED"/>
    <property type="match status" value="1"/>
</dbReference>
<feature type="compositionally biased region" description="Polar residues" evidence="3">
    <location>
        <begin position="186"/>
        <end position="197"/>
    </location>
</feature>
<feature type="signal peptide" evidence="4">
    <location>
        <begin position="1"/>
        <end position="37"/>
    </location>
</feature>
<evidence type="ECO:0000256" key="4">
    <source>
        <dbReference type="SAM" id="SignalP"/>
    </source>
</evidence>
<evidence type="ECO:0000259" key="6">
    <source>
        <dbReference type="SMART" id="SM00656"/>
    </source>
</evidence>
<dbReference type="Gene3D" id="2.160.20.10">
    <property type="entry name" value="Single-stranded right-handed beta-helix, Pectin lyase-like"/>
    <property type="match status" value="1"/>
</dbReference>
<evidence type="ECO:0000313" key="7">
    <source>
        <dbReference type="EMBL" id="GIG22152.1"/>
    </source>
</evidence>
<dbReference type="SUPFAM" id="SSF51126">
    <property type="entry name" value="Pectin lyase-like"/>
    <property type="match status" value="1"/>
</dbReference>
<dbReference type="SMART" id="SM00458">
    <property type="entry name" value="RICIN"/>
    <property type="match status" value="1"/>
</dbReference>